<dbReference type="EMBL" id="LXFE01000474">
    <property type="protein sequence ID" value="OLL25205.1"/>
    <property type="molecule type" value="Genomic_DNA"/>
</dbReference>
<reference evidence="1 2" key="1">
    <citation type="submission" date="2016-04" db="EMBL/GenBank/DDBJ databases">
        <title>Evolutionary innovation and constraint leading to complex multicellularity in the Ascomycota.</title>
        <authorList>
            <person name="Cisse O."/>
            <person name="Nguyen A."/>
            <person name="Hewitt D.A."/>
            <person name="Jedd G."/>
            <person name="Stajich J.E."/>
        </authorList>
    </citation>
    <scope>NUCLEOTIDE SEQUENCE [LARGE SCALE GENOMIC DNA]</scope>
    <source>
        <strain evidence="1 2">DAH-3</strain>
    </source>
</reference>
<organism evidence="1 2">
    <name type="scientific">Neolecta irregularis (strain DAH-3)</name>
    <dbReference type="NCBI Taxonomy" id="1198029"/>
    <lineage>
        <taxon>Eukaryota</taxon>
        <taxon>Fungi</taxon>
        <taxon>Dikarya</taxon>
        <taxon>Ascomycota</taxon>
        <taxon>Taphrinomycotina</taxon>
        <taxon>Neolectales</taxon>
        <taxon>Neolectaceae</taxon>
        <taxon>Neolecta</taxon>
    </lineage>
</organism>
<gene>
    <name evidence="1" type="ORF">NEOLI_004001</name>
</gene>
<keyword evidence="2" id="KW-1185">Reference proteome</keyword>
<accession>A0A1U7LRB5</accession>
<comment type="caution">
    <text evidence="1">The sequence shown here is derived from an EMBL/GenBank/DDBJ whole genome shotgun (WGS) entry which is preliminary data.</text>
</comment>
<dbReference type="Proteomes" id="UP000186594">
    <property type="component" value="Unassembled WGS sequence"/>
</dbReference>
<dbReference type="AlphaFoldDB" id="A0A1U7LRB5"/>
<name>A0A1U7LRB5_NEOID</name>
<protein>
    <submittedName>
        <fullName evidence="1">Uncharacterized protein</fullName>
    </submittedName>
</protein>
<sequence length="63" mass="6449">MPTTSDPKAAFSAPLFGFPDPDAVVFELETPDPVEELELAVFGVADGVVTTGLAPPEAAAEFG</sequence>
<evidence type="ECO:0000313" key="1">
    <source>
        <dbReference type="EMBL" id="OLL25205.1"/>
    </source>
</evidence>
<proteinExistence type="predicted"/>
<evidence type="ECO:0000313" key="2">
    <source>
        <dbReference type="Proteomes" id="UP000186594"/>
    </source>
</evidence>